<organism evidence="10 11">
    <name type="scientific">Gymnopus androsaceus JB14</name>
    <dbReference type="NCBI Taxonomy" id="1447944"/>
    <lineage>
        <taxon>Eukaryota</taxon>
        <taxon>Fungi</taxon>
        <taxon>Dikarya</taxon>
        <taxon>Basidiomycota</taxon>
        <taxon>Agaricomycotina</taxon>
        <taxon>Agaricomycetes</taxon>
        <taxon>Agaricomycetidae</taxon>
        <taxon>Agaricales</taxon>
        <taxon>Marasmiineae</taxon>
        <taxon>Omphalotaceae</taxon>
        <taxon>Gymnopus</taxon>
    </lineage>
</organism>
<dbReference type="EMBL" id="ML769682">
    <property type="protein sequence ID" value="KAE9389785.1"/>
    <property type="molecule type" value="Genomic_DNA"/>
</dbReference>
<keyword evidence="5" id="KW-0560">Oxidoreductase</keyword>
<keyword evidence="2" id="KW-0575">Peroxidase</keyword>
<proteinExistence type="inferred from homology"/>
<reference evidence="10" key="1">
    <citation type="journal article" date="2019" name="Environ. Microbiol.">
        <title>Fungal ecological strategies reflected in gene transcription - a case study of two litter decomposers.</title>
        <authorList>
            <person name="Barbi F."/>
            <person name="Kohler A."/>
            <person name="Barry K."/>
            <person name="Baskaran P."/>
            <person name="Daum C."/>
            <person name="Fauchery L."/>
            <person name="Ihrmark K."/>
            <person name="Kuo A."/>
            <person name="LaButti K."/>
            <person name="Lipzen A."/>
            <person name="Morin E."/>
            <person name="Grigoriev I.V."/>
            <person name="Henrissat B."/>
            <person name="Lindahl B."/>
            <person name="Martin F."/>
        </authorList>
    </citation>
    <scope>NUCLEOTIDE SEQUENCE</scope>
    <source>
        <strain evidence="10">JB14</strain>
    </source>
</reference>
<accession>A0A6A4GXM6</accession>
<feature type="region of interest" description="Disordered" evidence="8">
    <location>
        <begin position="280"/>
        <end position="310"/>
    </location>
</feature>
<dbReference type="PANTHER" id="PTHR33577:SF18">
    <property type="entry name" value="HEME HALOPEROXIDASE FAMILY PROFILE DOMAIN-CONTAINING PROTEIN"/>
    <property type="match status" value="1"/>
</dbReference>
<dbReference type="Gene3D" id="1.10.489.10">
    <property type="entry name" value="Chloroperoxidase-like"/>
    <property type="match status" value="1"/>
</dbReference>
<evidence type="ECO:0000256" key="2">
    <source>
        <dbReference type="ARBA" id="ARBA00022559"/>
    </source>
</evidence>
<comment type="similarity">
    <text evidence="7">Belongs to the chloroperoxidase family.</text>
</comment>
<dbReference type="OrthoDB" id="407298at2759"/>
<sequence length="310" mass="33957">SACEMTISSFLTDSFVFGWDFALTLLNLVTPNLKAGHVVPEGFHGADGKWPEYVPPGEGDSRSACPMLNALANHGILPHDGKNISFKMMSETVRTTYNFAPSFCFFVPNYIARILKKDYSTDTFDLADINLHNGIEHDASLTREDTFFQSDQGQIHAPFINELLASASGKDKRAGVLLTSEDLSRYSAKRRTEAKARNPEFSLSLFHKMFGSSNSSTLLTICGGRVSDLRPFLLEERIPEGWEPSVRSRLGLTLAKFNFTVLPLEMGIGKYMKEYAKEGGSQARIDDSSSVKASGVEPANYGATAGGSTN</sequence>
<dbReference type="GO" id="GO:0004601">
    <property type="term" value="F:peroxidase activity"/>
    <property type="evidence" value="ECO:0007669"/>
    <property type="project" value="UniProtKB-KW"/>
</dbReference>
<keyword evidence="4" id="KW-0479">Metal-binding</keyword>
<evidence type="ECO:0000313" key="11">
    <source>
        <dbReference type="Proteomes" id="UP000799118"/>
    </source>
</evidence>
<evidence type="ECO:0000313" key="10">
    <source>
        <dbReference type="EMBL" id="KAE9389785.1"/>
    </source>
</evidence>
<keyword evidence="3" id="KW-0349">Heme</keyword>
<keyword evidence="11" id="KW-1185">Reference proteome</keyword>
<evidence type="ECO:0000256" key="6">
    <source>
        <dbReference type="ARBA" id="ARBA00023004"/>
    </source>
</evidence>
<gene>
    <name evidence="10" type="ORF">BT96DRAFT_926341</name>
</gene>
<evidence type="ECO:0000256" key="8">
    <source>
        <dbReference type="SAM" id="MobiDB-lite"/>
    </source>
</evidence>
<name>A0A6A4GXM6_9AGAR</name>
<dbReference type="SUPFAM" id="SSF47571">
    <property type="entry name" value="Cloroperoxidase"/>
    <property type="match status" value="1"/>
</dbReference>
<dbReference type="Proteomes" id="UP000799118">
    <property type="component" value="Unassembled WGS sequence"/>
</dbReference>
<dbReference type="PANTHER" id="PTHR33577">
    <property type="entry name" value="STERIGMATOCYSTIN BIOSYNTHESIS PEROXIDASE STCC-RELATED"/>
    <property type="match status" value="1"/>
</dbReference>
<dbReference type="InterPro" id="IPR000028">
    <property type="entry name" value="Chloroperoxidase"/>
</dbReference>
<evidence type="ECO:0000256" key="1">
    <source>
        <dbReference type="ARBA" id="ARBA00001970"/>
    </source>
</evidence>
<dbReference type="GO" id="GO:0046872">
    <property type="term" value="F:metal ion binding"/>
    <property type="evidence" value="ECO:0007669"/>
    <property type="project" value="UniProtKB-KW"/>
</dbReference>
<feature type="domain" description="Heme haloperoxidase family profile" evidence="9">
    <location>
        <begin position="49"/>
        <end position="259"/>
    </location>
</feature>
<evidence type="ECO:0000256" key="7">
    <source>
        <dbReference type="ARBA" id="ARBA00025795"/>
    </source>
</evidence>
<evidence type="ECO:0000259" key="9">
    <source>
        <dbReference type="PROSITE" id="PS51405"/>
    </source>
</evidence>
<dbReference type="PROSITE" id="PS51405">
    <property type="entry name" value="HEME_HALOPEROXIDASE"/>
    <property type="match status" value="1"/>
</dbReference>
<evidence type="ECO:0000256" key="4">
    <source>
        <dbReference type="ARBA" id="ARBA00022723"/>
    </source>
</evidence>
<keyword evidence="6" id="KW-0408">Iron</keyword>
<evidence type="ECO:0000256" key="3">
    <source>
        <dbReference type="ARBA" id="ARBA00022617"/>
    </source>
</evidence>
<evidence type="ECO:0000256" key="5">
    <source>
        <dbReference type="ARBA" id="ARBA00023002"/>
    </source>
</evidence>
<feature type="non-terminal residue" evidence="10">
    <location>
        <position position="1"/>
    </location>
</feature>
<dbReference type="InterPro" id="IPR036851">
    <property type="entry name" value="Chloroperoxidase-like_sf"/>
</dbReference>
<comment type="cofactor">
    <cofactor evidence="1">
        <name>heme b</name>
        <dbReference type="ChEBI" id="CHEBI:60344"/>
    </cofactor>
</comment>
<dbReference type="AlphaFoldDB" id="A0A6A4GXM6"/>
<dbReference type="Pfam" id="PF01328">
    <property type="entry name" value="Peroxidase_2"/>
    <property type="match status" value="1"/>
</dbReference>
<protein>
    <submittedName>
        <fullName evidence="10">Cloroperoxidase</fullName>
    </submittedName>
</protein>